<sequence length="304" mass="34196">MDQNTDAWLEWRQSGLGGSDAPIIMGVSPFKKPRTLWAEKLGAEREPINEFQEAIMQRGHDLEPYARDAVNDMLGEFFVPMCGEHDQHPWMLTSFDGVSENGETILEIKCPGELGYQSVVESDQVPEHYWPQVQHQLAVSGAARCIFAVYRPEISPEPHLIEVFPDLAYIEGLIRIERGFWEAVANRDFRRYEDAIDEEMPDGFAALAAKFRSLDAQMAALSAEQATVKAALLEYLPDLGRIQGCGVEVSKSSSKGQVDWKLFLQDLGIDTREGELYRKEGSIRESVKVIAVEESTAKPVEWAF</sequence>
<dbReference type="InterPro" id="IPR017482">
    <property type="entry name" value="Lambda-type_endonuclease"/>
</dbReference>
<organism evidence="2 3">
    <name type="scientific">Acidithiobacillus ferrooxidans (strain ATCC 23270 / DSM 14882 / CIP 104768 / NCIMB 8455)</name>
    <name type="common">Ferrobacillus ferrooxidans (strain ATCC 23270)</name>
    <dbReference type="NCBI Taxonomy" id="243159"/>
    <lineage>
        <taxon>Bacteria</taxon>
        <taxon>Pseudomonadati</taxon>
        <taxon>Pseudomonadota</taxon>
        <taxon>Acidithiobacillia</taxon>
        <taxon>Acidithiobacillales</taxon>
        <taxon>Acidithiobacillaceae</taxon>
        <taxon>Acidithiobacillus</taxon>
    </lineage>
</organism>
<dbReference type="NCBIfam" id="TIGR03033">
    <property type="entry name" value="phage_rel_nuc"/>
    <property type="match status" value="1"/>
</dbReference>
<proteinExistence type="predicted"/>
<reference evidence="2 3" key="1">
    <citation type="journal article" date="2008" name="BMC Genomics">
        <title>Acidithiobacillus ferrooxidans metabolism: from genome sequence to industrial applications.</title>
        <authorList>
            <person name="Valdes J."/>
            <person name="Pedroso I."/>
            <person name="Quatrini R."/>
            <person name="Dodson R.J."/>
            <person name="Tettelin H."/>
            <person name="Blake R.II."/>
            <person name="Eisen J.A."/>
            <person name="Holmes D.S."/>
        </authorList>
    </citation>
    <scope>NUCLEOTIDE SEQUENCE [LARGE SCALE GENOMIC DNA]</scope>
    <source>
        <strain evidence="3">ATCC 23270 / DSM 14882 / CIP 104768 / NCIMB 8455</strain>
    </source>
</reference>
<keyword evidence="3" id="KW-1185">Reference proteome</keyword>
<dbReference type="PANTHER" id="PTHR46609:SF6">
    <property type="entry name" value="EXONUCLEASE, PHAGE-TYPE_RECB, C-TERMINAL DOMAIN-CONTAINING PROTEIN-RELATED"/>
    <property type="match status" value="1"/>
</dbReference>
<name>B7J8W8_ACIF2</name>
<gene>
    <name evidence="2" type="ordered locus">AFE_1286</name>
</gene>
<dbReference type="Pfam" id="PF09588">
    <property type="entry name" value="YqaJ"/>
    <property type="match status" value="1"/>
</dbReference>
<dbReference type="Proteomes" id="UP000001362">
    <property type="component" value="Chromosome"/>
</dbReference>
<evidence type="ECO:0000313" key="2">
    <source>
        <dbReference type="EMBL" id="ACK78222.1"/>
    </source>
</evidence>
<dbReference type="HOGENOM" id="CLU_066205_0_0_6"/>
<dbReference type="InterPro" id="IPR011335">
    <property type="entry name" value="Restrct_endonuc-II-like"/>
</dbReference>
<dbReference type="Gene3D" id="3.90.320.10">
    <property type="match status" value="1"/>
</dbReference>
<dbReference type="PaxDb" id="243159-AFE_1286"/>
<dbReference type="AlphaFoldDB" id="B7J8W8"/>
<dbReference type="PANTHER" id="PTHR46609">
    <property type="entry name" value="EXONUCLEASE, PHAGE-TYPE/RECB, C-TERMINAL DOMAIN-CONTAINING PROTEIN"/>
    <property type="match status" value="1"/>
</dbReference>
<dbReference type="InterPro" id="IPR051703">
    <property type="entry name" value="NF-kappa-B_Signaling_Reg"/>
</dbReference>
<dbReference type="eggNOG" id="COG5377">
    <property type="taxonomic scope" value="Bacteria"/>
</dbReference>
<dbReference type="STRING" id="243159.AFE_1286"/>
<accession>B7J8W8</accession>
<protein>
    <recommendedName>
        <fullName evidence="1">YqaJ viral recombinase domain-containing protein</fullName>
    </recommendedName>
</protein>
<dbReference type="KEGG" id="afr:AFE_1286"/>
<dbReference type="InterPro" id="IPR019080">
    <property type="entry name" value="YqaJ_viral_recombinase"/>
</dbReference>
<feature type="domain" description="YqaJ viral recombinase" evidence="1">
    <location>
        <begin position="8"/>
        <end position="142"/>
    </location>
</feature>
<evidence type="ECO:0000313" key="3">
    <source>
        <dbReference type="Proteomes" id="UP000001362"/>
    </source>
</evidence>
<evidence type="ECO:0000259" key="1">
    <source>
        <dbReference type="Pfam" id="PF09588"/>
    </source>
</evidence>
<dbReference type="InterPro" id="IPR011604">
    <property type="entry name" value="PDDEXK-like_dom_sf"/>
</dbReference>
<dbReference type="EMBL" id="CP001219">
    <property type="protein sequence ID" value="ACK78222.1"/>
    <property type="molecule type" value="Genomic_DNA"/>
</dbReference>
<dbReference type="SUPFAM" id="SSF52980">
    <property type="entry name" value="Restriction endonuclease-like"/>
    <property type="match status" value="1"/>
</dbReference>